<organism evidence="1 2">
    <name type="scientific">Christensenella minuta</name>
    <dbReference type="NCBI Taxonomy" id="626937"/>
    <lineage>
        <taxon>Bacteria</taxon>
        <taxon>Bacillati</taxon>
        <taxon>Bacillota</taxon>
        <taxon>Clostridia</taxon>
        <taxon>Christensenellales</taxon>
        <taxon>Christensenellaceae</taxon>
        <taxon>Christensenella</taxon>
    </lineage>
</organism>
<dbReference type="RefSeq" id="WP_279221294.1">
    <property type="nucleotide sequence ID" value="NZ_CP029256.1"/>
</dbReference>
<accession>A0A136Q7U1</accession>
<dbReference type="Proteomes" id="UP000070366">
    <property type="component" value="Unassembled WGS sequence"/>
</dbReference>
<name>A0A136Q7U1_9FIRM</name>
<gene>
    <name evidence="1" type="ORF">HMPREF3293_00475</name>
</gene>
<sequence>MGMIANQGLLELILRLKERAKVRKEQKKKLCRQQEKEKKE</sequence>
<comment type="caution">
    <text evidence="1">The sequence shown here is derived from an EMBL/GenBank/DDBJ whole genome shotgun (WGS) entry which is preliminary data.</text>
</comment>
<keyword evidence="2" id="KW-1185">Reference proteome</keyword>
<protein>
    <submittedName>
        <fullName evidence="1">Uncharacterized protein</fullName>
    </submittedName>
</protein>
<evidence type="ECO:0000313" key="2">
    <source>
        <dbReference type="Proteomes" id="UP000070366"/>
    </source>
</evidence>
<dbReference type="EMBL" id="LSZW01000035">
    <property type="protein sequence ID" value="KXK66644.1"/>
    <property type="molecule type" value="Genomic_DNA"/>
</dbReference>
<dbReference type="STRING" id="626937.HMPREF3293_00475"/>
<dbReference type="AlphaFoldDB" id="A0A136Q7U1"/>
<evidence type="ECO:0000313" key="1">
    <source>
        <dbReference type="EMBL" id="KXK66644.1"/>
    </source>
</evidence>
<proteinExistence type="predicted"/>
<reference evidence="1 2" key="1">
    <citation type="submission" date="2016-02" db="EMBL/GenBank/DDBJ databases">
        <authorList>
            <person name="Wen L."/>
            <person name="He K."/>
            <person name="Yang H."/>
        </authorList>
    </citation>
    <scope>NUCLEOTIDE SEQUENCE [LARGE SCALE GENOMIC DNA]</scope>
    <source>
        <strain evidence="1 2">DSM 22607</strain>
    </source>
</reference>